<keyword evidence="1" id="KW-0732">Signal</keyword>
<evidence type="ECO:0000256" key="1">
    <source>
        <dbReference type="SAM" id="SignalP"/>
    </source>
</evidence>
<keyword evidence="3" id="KW-1185">Reference proteome</keyword>
<dbReference type="Pfam" id="PF14903">
    <property type="entry name" value="WG_beta_rep"/>
    <property type="match status" value="8"/>
</dbReference>
<dbReference type="EMBL" id="FNHQ01000015">
    <property type="protein sequence ID" value="SDM86535.1"/>
    <property type="molecule type" value="Genomic_DNA"/>
</dbReference>
<name>A0A1G9WQW8_9FIRM</name>
<dbReference type="RefSeq" id="WP_091650510.1">
    <property type="nucleotide sequence ID" value="NZ_FNHQ01000015.1"/>
</dbReference>
<accession>A0A1G9WQW8</accession>
<gene>
    <name evidence="2" type="ORF">SAMN05660299_01668</name>
</gene>
<dbReference type="AlphaFoldDB" id="A0A1G9WQW8"/>
<feature type="signal peptide" evidence="1">
    <location>
        <begin position="1"/>
        <end position="20"/>
    </location>
</feature>
<evidence type="ECO:0000313" key="3">
    <source>
        <dbReference type="Proteomes" id="UP000199309"/>
    </source>
</evidence>
<protein>
    <submittedName>
        <fullName evidence="2">WG containing repeat-containing protein</fullName>
    </submittedName>
</protein>
<organism evidence="2 3">
    <name type="scientific">Megasphaera paucivorans</name>
    <dbReference type="NCBI Taxonomy" id="349095"/>
    <lineage>
        <taxon>Bacteria</taxon>
        <taxon>Bacillati</taxon>
        <taxon>Bacillota</taxon>
        <taxon>Negativicutes</taxon>
        <taxon>Veillonellales</taxon>
        <taxon>Veillonellaceae</taxon>
        <taxon>Megasphaera</taxon>
    </lineage>
</organism>
<evidence type="ECO:0000313" key="2">
    <source>
        <dbReference type="EMBL" id="SDM86535.1"/>
    </source>
</evidence>
<dbReference type="SUPFAM" id="SSF69360">
    <property type="entry name" value="Cell wall binding repeat"/>
    <property type="match status" value="1"/>
</dbReference>
<dbReference type="OrthoDB" id="210273at2"/>
<reference evidence="2 3" key="1">
    <citation type="submission" date="2016-10" db="EMBL/GenBank/DDBJ databases">
        <authorList>
            <person name="de Groot N.N."/>
        </authorList>
    </citation>
    <scope>NUCLEOTIDE SEQUENCE [LARGE SCALE GENOMIC DNA]</scope>
    <source>
        <strain evidence="2 3">DSM 16981</strain>
    </source>
</reference>
<sequence length="595" mass="65627">MKKWMYAVSILTIASTAVMAEASFDAAVQQNNRWGVIDGTNKKMIPLIYDRAGLSLENDKAVSREAFQADVQKNKELGLVEVQSHGVRGFFTREGKAIIPVSYDRRSSWNDHTLMIRVQGKYGYYKSDGTVIAVPQYDSAAVFSEGLASVGKQGQYGYIDEQGTISIPLQYGQAGSFQQGRAVVCKNGKWGVIDRQGKECIPCVYEGIQSAYENGYIGIQKKGLWGFADITGRIAIVPQYKKIISNFHDGFAAAATDKGLIFINTHGQALTEPVSDIYGQFNEGLAPVRLQNGTKGYINTEGKIVIKANYDTLGSFHNNLAEYGIKVRTVTTGGTISISVGGNDHYGYPSWQVPLYRNIGVYIGGDPYYDGSEPYFGYHNGGGMNVGITTSMGREERRGYIDTTGKIIIEAQRDIVYPMTKEGTYVMDRNRWGYIRTDGSYLIPPVYKSLERSAEAGLFLAENEKNIWGALSLTAGQLMIPFKYDGLQQLGTILAYKEGKKWGLLQTDGTELCRPVFDEVRGRLQDDRLLVRTGKNLAYVNDHGTVVIILASTINKAGDFFGGYAPIQCKGKWGVIDVNGNSTVPPEYEELDVLN</sequence>
<proteinExistence type="predicted"/>
<dbReference type="InterPro" id="IPR032774">
    <property type="entry name" value="WG_beta_rep"/>
</dbReference>
<dbReference type="STRING" id="349095.SAMN05660299_01668"/>
<feature type="chain" id="PRO_5038959036" evidence="1">
    <location>
        <begin position="21"/>
        <end position="595"/>
    </location>
</feature>
<dbReference type="PANTHER" id="PTHR37841:SF1">
    <property type="entry name" value="DUF3298 DOMAIN-CONTAINING PROTEIN"/>
    <property type="match status" value="1"/>
</dbReference>
<dbReference type="PANTHER" id="PTHR37841">
    <property type="entry name" value="GLR2918 PROTEIN"/>
    <property type="match status" value="1"/>
</dbReference>
<dbReference type="Proteomes" id="UP000199309">
    <property type="component" value="Unassembled WGS sequence"/>
</dbReference>